<evidence type="ECO:0000256" key="1">
    <source>
        <dbReference type="ARBA" id="ARBA00023015"/>
    </source>
</evidence>
<dbReference type="PANTHER" id="PTHR43130">
    <property type="entry name" value="ARAC-FAMILY TRANSCRIPTIONAL REGULATOR"/>
    <property type="match status" value="1"/>
</dbReference>
<organism evidence="5 6">
    <name type="scientific">Paraburkholderia pallida</name>
    <dbReference type="NCBI Taxonomy" id="2547399"/>
    <lineage>
        <taxon>Bacteria</taxon>
        <taxon>Pseudomonadati</taxon>
        <taxon>Pseudomonadota</taxon>
        <taxon>Betaproteobacteria</taxon>
        <taxon>Burkholderiales</taxon>
        <taxon>Burkholderiaceae</taxon>
        <taxon>Paraburkholderia</taxon>
    </lineage>
</organism>
<dbReference type="InterPro" id="IPR018062">
    <property type="entry name" value="HTH_AraC-typ_CS"/>
</dbReference>
<gene>
    <name evidence="5" type="ORF">E1956_19010</name>
</gene>
<dbReference type="PRINTS" id="PR00032">
    <property type="entry name" value="HTHARAC"/>
</dbReference>
<dbReference type="SUPFAM" id="SSF46689">
    <property type="entry name" value="Homeodomain-like"/>
    <property type="match status" value="2"/>
</dbReference>
<feature type="domain" description="HTH araC/xylS-type" evidence="4">
    <location>
        <begin position="234"/>
        <end position="332"/>
    </location>
</feature>
<dbReference type="InterPro" id="IPR018060">
    <property type="entry name" value="HTH_AraC"/>
</dbReference>
<dbReference type="Pfam" id="PF01965">
    <property type="entry name" value="DJ-1_PfpI"/>
    <property type="match status" value="1"/>
</dbReference>
<dbReference type="SMART" id="SM00342">
    <property type="entry name" value="HTH_ARAC"/>
    <property type="match status" value="1"/>
</dbReference>
<keyword evidence="1" id="KW-0805">Transcription regulation</keyword>
<dbReference type="Gene3D" id="1.10.10.60">
    <property type="entry name" value="Homeodomain-like"/>
    <property type="match status" value="1"/>
</dbReference>
<evidence type="ECO:0000256" key="2">
    <source>
        <dbReference type="ARBA" id="ARBA00023125"/>
    </source>
</evidence>
<keyword evidence="3" id="KW-0804">Transcription</keyword>
<dbReference type="PROSITE" id="PS00041">
    <property type="entry name" value="HTH_ARAC_FAMILY_1"/>
    <property type="match status" value="1"/>
</dbReference>
<dbReference type="InterPro" id="IPR029062">
    <property type="entry name" value="Class_I_gatase-like"/>
</dbReference>
<dbReference type="RefSeq" id="WP_134751907.1">
    <property type="nucleotide sequence ID" value="NZ_CP038149.1"/>
</dbReference>
<dbReference type="GO" id="GO:0043565">
    <property type="term" value="F:sequence-specific DNA binding"/>
    <property type="evidence" value="ECO:0007669"/>
    <property type="project" value="InterPro"/>
</dbReference>
<reference evidence="5 6" key="1">
    <citation type="submission" date="2019-03" db="EMBL/GenBank/DDBJ databases">
        <title>Paraburkholderia sp. 7MH5, isolated from subtropical forest soil.</title>
        <authorList>
            <person name="Gao Z.-H."/>
            <person name="Qiu L.-H."/>
        </authorList>
    </citation>
    <scope>NUCLEOTIDE SEQUENCE [LARGE SCALE GENOMIC DNA]</scope>
    <source>
        <strain evidence="5 6">7MH5</strain>
    </source>
</reference>
<protein>
    <submittedName>
        <fullName evidence="5">GlxA family transcriptional regulator</fullName>
    </submittedName>
</protein>
<sequence length="344" mass="37803">MPDLIAPTHPEPVRPLRFGIVLLPNFTLTAFSGFVDLLRLASDDGDMSRPVRCTWTLVAESLVPIRASCGIQVTPWVTFDEAGAFDYLVVVGGLLHSGPSASDATLRFIRATAATSATIVGICTGAFALARAGIMQDYRICVSWFHYWDFVERFPDIPEASLIADRLFVIDRRRITCSGGRASIDVAAAILLRHFDASIVQKAQRILIVDDAQRGSAPQPYPPGLDPASHPKVRRAILVMEQHIGNPLALPELARRVDTSVRQLERLFFAETGKSPNVYGRQMRLRMAAWMLSASDRTIADIAISCGFSDASHFGREFRKTFDDSPGAYRIARSHAHEAAVVAE</sequence>
<evidence type="ECO:0000259" key="4">
    <source>
        <dbReference type="PROSITE" id="PS01124"/>
    </source>
</evidence>
<dbReference type="InterPro" id="IPR009057">
    <property type="entry name" value="Homeodomain-like_sf"/>
</dbReference>
<proteinExistence type="predicted"/>
<dbReference type="InterPro" id="IPR020449">
    <property type="entry name" value="Tscrpt_reg_AraC-type_HTH"/>
</dbReference>
<dbReference type="InterPro" id="IPR052158">
    <property type="entry name" value="INH-QAR"/>
</dbReference>
<dbReference type="SUPFAM" id="SSF52317">
    <property type="entry name" value="Class I glutamine amidotransferase-like"/>
    <property type="match status" value="1"/>
</dbReference>
<dbReference type="EMBL" id="CP038149">
    <property type="protein sequence ID" value="QBQ99292.1"/>
    <property type="molecule type" value="Genomic_DNA"/>
</dbReference>
<dbReference type="Gene3D" id="3.40.50.880">
    <property type="match status" value="1"/>
</dbReference>
<dbReference type="KEGG" id="ppai:E1956_19010"/>
<dbReference type="AlphaFoldDB" id="A0A4V1AZH5"/>
<name>A0A4V1AZH5_9BURK</name>
<dbReference type="Proteomes" id="UP000295727">
    <property type="component" value="Chromosome 2"/>
</dbReference>
<dbReference type="GO" id="GO:0003700">
    <property type="term" value="F:DNA-binding transcription factor activity"/>
    <property type="evidence" value="ECO:0007669"/>
    <property type="project" value="InterPro"/>
</dbReference>
<evidence type="ECO:0000256" key="3">
    <source>
        <dbReference type="ARBA" id="ARBA00023163"/>
    </source>
</evidence>
<dbReference type="OrthoDB" id="9816344at2"/>
<dbReference type="PROSITE" id="PS01124">
    <property type="entry name" value="HTH_ARAC_FAMILY_2"/>
    <property type="match status" value="1"/>
</dbReference>
<keyword evidence="6" id="KW-1185">Reference proteome</keyword>
<dbReference type="PANTHER" id="PTHR43130:SF3">
    <property type="entry name" value="HTH-TYPE TRANSCRIPTIONAL REGULATOR RV1931C"/>
    <property type="match status" value="1"/>
</dbReference>
<dbReference type="Pfam" id="PF12833">
    <property type="entry name" value="HTH_18"/>
    <property type="match status" value="1"/>
</dbReference>
<evidence type="ECO:0000313" key="5">
    <source>
        <dbReference type="EMBL" id="QBQ99292.1"/>
    </source>
</evidence>
<dbReference type="InterPro" id="IPR002818">
    <property type="entry name" value="DJ-1/PfpI"/>
</dbReference>
<dbReference type="CDD" id="cd03136">
    <property type="entry name" value="GATase1_AraC_ArgR_like"/>
    <property type="match status" value="1"/>
</dbReference>
<keyword evidence="2" id="KW-0238">DNA-binding</keyword>
<accession>A0A4V1AZH5</accession>
<evidence type="ECO:0000313" key="6">
    <source>
        <dbReference type="Proteomes" id="UP000295727"/>
    </source>
</evidence>